<evidence type="ECO:0000313" key="1">
    <source>
        <dbReference type="EMBL" id="MDO2409478.1"/>
    </source>
</evidence>
<comment type="caution">
    <text evidence="1">The sequence shown here is derived from an EMBL/GenBank/DDBJ whole genome shotgun (WGS) entry which is preliminary data.</text>
</comment>
<name>A0ABT8T902_9BACT</name>
<evidence type="ECO:0000313" key="2">
    <source>
        <dbReference type="Proteomes" id="UP001171111"/>
    </source>
</evidence>
<dbReference type="EMBL" id="JAULJQ010000005">
    <property type="protein sequence ID" value="MDO2409478.1"/>
    <property type="molecule type" value="Genomic_DNA"/>
</dbReference>
<accession>A0ABT8T902</accession>
<proteinExistence type="predicted"/>
<keyword evidence="2" id="KW-1185">Reference proteome</keyword>
<dbReference type="RefSeq" id="WP_302244335.1">
    <property type="nucleotide sequence ID" value="NZ_JAULJQ010000005.1"/>
</dbReference>
<dbReference type="Proteomes" id="UP001171111">
    <property type="component" value="Unassembled WGS sequence"/>
</dbReference>
<reference evidence="1 2" key="1">
    <citation type="submission" date="2023-06" db="EMBL/GenBank/DDBJ databases">
        <title>Campylobacter magnum sp. nov., isolated from cecal contents of domestic pigs (Sus scrofa domesticus).</title>
        <authorList>
            <person name="Papic B."/>
            <person name="Gruntar I."/>
        </authorList>
    </citation>
    <scope>NUCLEOTIDE SEQUENCE [LARGE SCALE GENOMIC DNA]</scope>
    <source>
        <strain evidence="2">34484-21</strain>
    </source>
</reference>
<organism evidence="1 2">
    <name type="scientific">Campylobacter magnus</name>
    <dbReference type="NCBI Taxonomy" id="3026462"/>
    <lineage>
        <taxon>Bacteria</taxon>
        <taxon>Pseudomonadati</taxon>
        <taxon>Campylobacterota</taxon>
        <taxon>Epsilonproteobacteria</taxon>
        <taxon>Campylobacterales</taxon>
        <taxon>Campylobacteraceae</taxon>
        <taxon>Campylobacter</taxon>
    </lineage>
</organism>
<protein>
    <submittedName>
        <fullName evidence="1">Uncharacterized protein</fullName>
    </submittedName>
</protein>
<sequence length="59" mass="6955">MFLFAKLQKLARNFCERYRYGAPRLVLRQNSKKIASQSWSLFLLPLPRNPNDCANSRIL</sequence>
<gene>
    <name evidence="1" type="ORF">Q2362_05115</name>
</gene>